<dbReference type="GO" id="GO:0005524">
    <property type="term" value="F:ATP binding"/>
    <property type="evidence" value="ECO:0007669"/>
    <property type="project" value="UniProtKB-UniRule"/>
</dbReference>
<dbReference type="GO" id="GO:0007165">
    <property type="term" value="P:signal transduction"/>
    <property type="evidence" value="ECO:0007669"/>
    <property type="project" value="TreeGrafter"/>
</dbReference>
<evidence type="ECO:0000259" key="8">
    <source>
        <dbReference type="PROSITE" id="PS50011"/>
    </source>
</evidence>
<keyword evidence="1" id="KW-0723">Serine/threonine-protein kinase</keyword>
<evidence type="ECO:0000256" key="1">
    <source>
        <dbReference type="ARBA" id="ARBA00022527"/>
    </source>
</evidence>
<evidence type="ECO:0000256" key="6">
    <source>
        <dbReference type="PROSITE-ProRule" id="PRU10141"/>
    </source>
</evidence>
<dbReference type="KEGG" id="egu:105044392"/>
<dbReference type="PROSITE" id="PS00108">
    <property type="entry name" value="PROTEIN_KINASE_ST"/>
    <property type="match status" value="1"/>
</dbReference>
<dbReference type="PRINTS" id="PR00109">
    <property type="entry name" value="TYRKINASE"/>
</dbReference>
<dbReference type="InterPro" id="IPR008271">
    <property type="entry name" value="Ser/Thr_kinase_AS"/>
</dbReference>
<dbReference type="InterPro" id="IPR000719">
    <property type="entry name" value="Prot_kinase_dom"/>
</dbReference>
<dbReference type="SMART" id="SM00666">
    <property type="entry name" value="PB1"/>
    <property type="match status" value="1"/>
</dbReference>
<dbReference type="SMART" id="SM00220">
    <property type="entry name" value="S_TKc"/>
    <property type="match status" value="1"/>
</dbReference>
<dbReference type="SUPFAM" id="SSF54277">
    <property type="entry name" value="CAD &amp; PB1 domains"/>
    <property type="match status" value="1"/>
</dbReference>
<feature type="domain" description="Protein kinase" evidence="8">
    <location>
        <begin position="753"/>
        <end position="1019"/>
    </location>
</feature>
<evidence type="ECO:0000256" key="4">
    <source>
        <dbReference type="ARBA" id="ARBA00022777"/>
    </source>
</evidence>
<dbReference type="PANTHER" id="PTHR23257:SF824">
    <property type="entry name" value="PROTEIN KINASE DOMAIN-CONTAINING PROTEIN"/>
    <property type="match status" value="1"/>
</dbReference>
<dbReference type="GO" id="GO:0005737">
    <property type="term" value="C:cytoplasm"/>
    <property type="evidence" value="ECO:0007669"/>
    <property type="project" value="TreeGrafter"/>
</dbReference>
<dbReference type="GeneID" id="105044392"/>
<dbReference type="InterPro" id="IPR050167">
    <property type="entry name" value="Ser_Thr_protein_kinase"/>
</dbReference>
<proteinExistence type="predicted"/>
<dbReference type="AlphaFoldDB" id="A0A6I9RBB2"/>
<dbReference type="CDD" id="cd13999">
    <property type="entry name" value="STKc_MAP3K-like"/>
    <property type="match status" value="1"/>
</dbReference>
<keyword evidence="4" id="KW-0418">Kinase</keyword>
<dbReference type="SUPFAM" id="SSF56112">
    <property type="entry name" value="Protein kinase-like (PK-like)"/>
    <property type="match status" value="1"/>
</dbReference>
<evidence type="ECO:0000313" key="9">
    <source>
        <dbReference type="Proteomes" id="UP000504607"/>
    </source>
</evidence>
<dbReference type="InterPro" id="IPR000270">
    <property type="entry name" value="PB1_dom"/>
</dbReference>
<dbReference type="Pfam" id="PF00564">
    <property type="entry name" value="PB1"/>
    <property type="match status" value="1"/>
</dbReference>
<dbReference type="Proteomes" id="UP000504607">
    <property type="component" value="Chromosome 1"/>
</dbReference>
<evidence type="ECO:0000256" key="5">
    <source>
        <dbReference type="ARBA" id="ARBA00022840"/>
    </source>
</evidence>
<dbReference type="PANTHER" id="PTHR23257">
    <property type="entry name" value="SERINE-THREONINE PROTEIN KINASE"/>
    <property type="match status" value="1"/>
</dbReference>
<evidence type="ECO:0000313" key="10">
    <source>
        <dbReference type="RefSeq" id="XP_010920603.1"/>
    </source>
</evidence>
<feature type="region of interest" description="Disordered" evidence="7">
    <location>
        <begin position="602"/>
        <end position="621"/>
    </location>
</feature>
<dbReference type="InterPro" id="IPR011009">
    <property type="entry name" value="Kinase-like_dom_sf"/>
</dbReference>
<dbReference type="Gene3D" id="1.10.510.10">
    <property type="entry name" value="Transferase(Phosphotransferase) domain 1"/>
    <property type="match status" value="1"/>
</dbReference>
<evidence type="ECO:0000256" key="3">
    <source>
        <dbReference type="ARBA" id="ARBA00022741"/>
    </source>
</evidence>
<dbReference type="InParanoid" id="A0A6I9RBB2"/>
<organism evidence="9 10">
    <name type="scientific">Elaeis guineensis var. tenera</name>
    <name type="common">Oil palm</name>
    <dbReference type="NCBI Taxonomy" id="51953"/>
    <lineage>
        <taxon>Eukaryota</taxon>
        <taxon>Viridiplantae</taxon>
        <taxon>Streptophyta</taxon>
        <taxon>Embryophyta</taxon>
        <taxon>Tracheophyta</taxon>
        <taxon>Spermatophyta</taxon>
        <taxon>Magnoliopsida</taxon>
        <taxon>Liliopsida</taxon>
        <taxon>Arecaceae</taxon>
        <taxon>Arecoideae</taxon>
        <taxon>Cocoseae</taxon>
        <taxon>Elaeidinae</taxon>
        <taxon>Elaeis</taxon>
    </lineage>
</organism>
<dbReference type="InterPro" id="IPR001245">
    <property type="entry name" value="Ser-Thr/Tyr_kinase_cat_dom"/>
</dbReference>
<feature type="binding site" evidence="6">
    <location>
        <position position="780"/>
    </location>
    <ligand>
        <name>ATP</name>
        <dbReference type="ChEBI" id="CHEBI:30616"/>
    </ligand>
</feature>
<keyword evidence="2" id="KW-0808">Transferase</keyword>
<gene>
    <name evidence="10" type="primary">LOC105044392</name>
</gene>
<dbReference type="OrthoDB" id="4062651at2759"/>
<sequence length="1026" mass="112939">MKGPAPPRPKKTPCPLKLRLRCSFGGTFVPRHPSGGLRYVGGESRIISVDRRGIGLYKLVSRLSDLCPDCSFSLKYQLPESSSSQPELISISSDEDVRRMVRNHDRLAAHGKASRLRVFLCDVTPSLAGYVWPRNPTSGTATASCSQLRFPYGERRTFDRGTALGDLNARTFGKIYTDSCESLGSKVFRTKVTTTHKHGIQYFGGSMASSPGVGSPESLNQVSLNGFKEGSVVGVGFDQSCGAASSLVQVYTHDTRSSSPYTTVPYGTRTENYTAGNTNGENAFPWKADHATVKTCLAPVSLSNQSYRGVFQSQLYGRSDGHLGLSHCMTENHRYGGQDSRFHGIGPSNMCGCWIGLNDVAAQQFCDGKVCLPRSSFSKFVQPRAHQTHLINPINFGNNRDVLREQLSQPMPGQGDLPAVGFELQKIQGRSVNYTCSDLPDDVGSSPSLHSDSMSIGADLLSNSIIANPITQSHAPYRNNPFSDEHDESAYCVVVHANSSYDLDNKSGFVEPDKRNNAHAALSILSFSYDLPRKDVEEVDVKLRKINMMPQSDIIAKLDDIFEPVESSTYDNSVINLSDFKAPLDILVHSLSLSSSTEAHLSAPASSQSSNNLLESDELAPSVTASLPRDETGLELNSIHLIEENPFISGQLIENIAGETSKEHAFGPRLLRKSSQPLSSLVAPESHGTEKEPACIKQDDKSMLSPTYMEEKSDMSASTSICSKEAGETICKVSAVYSHLAMQELQMIKNSDLEEIRELGVGTYGTVFYGKWKGSDVAIKRLKRSCFAGGELGEERMVADFCKEACLLGKLHHPNVVAFYGVVTDGPVTNLATVTEYMVNGSLKQVLKRKDRTIDRRKRLIIAMDAAFGMEYIHEKNIVHFDLKSHNLLVNMRDPQRPVCKIGDLGLSKVKRRKLVSGGVRGSIPWMAPELLTHEDNMVTEKVDVYSFGVVMWELLTGEEPYENMHYEDIIAGIIKDKLRPEIPTWCDPAWRSLMERCWATDPASRPSFSEIAKELRAIAASNNIR</sequence>
<dbReference type="PROSITE" id="PS00107">
    <property type="entry name" value="PROTEIN_KINASE_ATP"/>
    <property type="match status" value="1"/>
</dbReference>
<name>A0A6I9RBB2_ELAGV</name>
<accession>A0A6I9RBB2</accession>
<keyword evidence="3 6" id="KW-0547">Nucleotide-binding</keyword>
<evidence type="ECO:0000256" key="2">
    <source>
        <dbReference type="ARBA" id="ARBA00022679"/>
    </source>
</evidence>
<dbReference type="PROSITE" id="PS50011">
    <property type="entry name" value="PROTEIN_KINASE_DOM"/>
    <property type="match status" value="1"/>
</dbReference>
<dbReference type="CDD" id="cd06410">
    <property type="entry name" value="PB1_UP2"/>
    <property type="match status" value="1"/>
</dbReference>
<keyword evidence="5 6" id="KW-0067">ATP-binding</keyword>
<protein>
    <submittedName>
        <fullName evidence="10">Uncharacterized protein LOC105044392 isoform X1</fullName>
    </submittedName>
</protein>
<dbReference type="Pfam" id="PF07714">
    <property type="entry name" value="PK_Tyr_Ser-Thr"/>
    <property type="match status" value="1"/>
</dbReference>
<reference evidence="10" key="1">
    <citation type="submission" date="2025-08" db="UniProtKB">
        <authorList>
            <consortium name="RefSeq"/>
        </authorList>
    </citation>
    <scope>IDENTIFICATION</scope>
</reference>
<dbReference type="GO" id="GO:0004674">
    <property type="term" value="F:protein serine/threonine kinase activity"/>
    <property type="evidence" value="ECO:0007669"/>
    <property type="project" value="UniProtKB-KW"/>
</dbReference>
<evidence type="ECO:0000256" key="7">
    <source>
        <dbReference type="SAM" id="MobiDB-lite"/>
    </source>
</evidence>
<keyword evidence="9" id="KW-1185">Reference proteome</keyword>
<dbReference type="Gene3D" id="3.30.200.20">
    <property type="entry name" value="Phosphorylase Kinase, domain 1"/>
    <property type="match status" value="1"/>
</dbReference>
<feature type="compositionally biased region" description="Polar residues" evidence="7">
    <location>
        <begin position="602"/>
        <end position="614"/>
    </location>
</feature>
<dbReference type="InterPro" id="IPR017441">
    <property type="entry name" value="Protein_kinase_ATP_BS"/>
</dbReference>
<dbReference type="RefSeq" id="XP_010920603.1">
    <property type="nucleotide sequence ID" value="XM_010922301.2"/>
</dbReference>